<dbReference type="Pfam" id="PF07729">
    <property type="entry name" value="FCD"/>
    <property type="match status" value="1"/>
</dbReference>
<evidence type="ECO:0000256" key="1">
    <source>
        <dbReference type="ARBA" id="ARBA00023015"/>
    </source>
</evidence>
<organism evidence="5 6">
    <name type="scientific">Pseudomonas marginalis pv. marginalis</name>
    <dbReference type="NCBI Taxonomy" id="97473"/>
    <lineage>
        <taxon>Bacteria</taxon>
        <taxon>Pseudomonadati</taxon>
        <taxon>Pseudomonadota</taxon>
        <taxon>Gammaproteobacteria</taxon>
        <taxon>Pseudomonadales</taxon>
        <taxon>Pseudomonadaceae</taxon>
        <taxon>Pseudomonas</taxon>
    </lineage>
</organism>
<dbReference type="Proteomes" id="UP000276587">
    <property type="component" value="Unassembled WGS sequence"/>
</dbReference>
<dbReference type="InterPro" id="IPR008920">
    <property type="entry name" value="TF_FadR/GntR_C"/>
</dbReference>
<dbReference type="Pfam" id="PF00392">
    <property type="entry name" value="GntR"/>
    <property type="match status" value="1"/>
</dbReference>
<dbReference type="GO" id="GO:0003700">
    <property type="term" value="F:DNA-binding transcription factor activity"/>
    <property type="evidence" value="ECO:0007669"/>
    <property type="project" value="InterPro"/>
</dbReference>
<dbReference type="InterPro" id="IPR011711">
    <property type="entry name" value="GntR_C"/>
</dbReference>
<evidence type="ECO:0000313" key="5">
    <source>
        <dbReference type="EMBL" id="RMP15464.1"/>
    </source>
</evidence>
<evidence type="ECO:0000313" key="6">
    <source>
        <dbReference type="Proteomes" id="UP000276587"/>
    </source>
</evidence>
<dbReference type="AlphaFoldDB" id="A0A3M4BAC5"/>
<dbReference type="GO" id="GO:0003677">
    <property type="term" value="F:DNA binding"/>
    <property type="evidence" value="ECO:0007669"/>
    <property type="project" value="UniProtKB-KW"/>
</dbReference>
<dbReference type="Gene3D" id="1.10.10.10">
    <property type="entry name" value="Winged helix-like DNA-binding domain superfamily/Winged helix DNA-binding domain"/>
    <property type="match status" value="1"/>
</dbReference>
<gene>
    <name evidence="5" type="ORF">ALQ29_03695</name>
</gene>
<evidence type="ECO:0000259" key="4">
    <source>
        <dbReference type="PROSITE" id="PS50949"/>
    </source>
</evidence>
<sequence length="228" mass="25795">MTPSANSPLIEVALTKMKKAIVCCELAPGEKLKVAELSKTYGLSSSPIREALNRLAQDGVVESSDNKGFRVAPISTADFRDITRMRCLLECEALSDAIEYGDDHWEAEVLGAFHRLNLMEKKLGSGVLVLDDEWSTRHKAFHFSLFGACPSPLLLKMIDSLFDRAERYRRFSAKQRIRQRHKGNEHQELMDAALARDTDRAVTLLRNHIQDTLERTIEAIERQQATLQ</sequence>
<keyword evidence="6" id="KW-1185">Reference proteome</keyword>
<protein>
    <recommendedName>
        <fullName evidence="4">HTH gntR-type domain-containing protein</fullName>
    </recommendedName>
</protein>
<evidence type="ECO:0000256" key="3">
    <source>
        <dbReference type="ARBA" id="ARBA00023163"/>
    </source>
</evidence>
<dbReference type="Gene3D" id="1.20.120.530">
    <property type="entry name" value="GntR ligand-binding domain-like"/>
    <property type="match status" value="1"/>
</dbReference>
<comment type="caution">
    <text evidence="5">The sequence shown here is derived from an EMBL/GenBank/DDBJ whole genome shotgun (WGS) entry which is preliminary data.</text>
</comment>
<dbReference type="SMART" id="SM00345">
    <property type="entry name" value="HTH_GNTR"/>
    <property type="match status" value="1"/>
</dbReference>
<accession>A0A3M4BAC5</accession>
<keyword evidence="1" id="KW-0805">Transcription regulation</keyword>
<dbReference type="SUPFAM" id="SSF46785">
    <property type="entry name" value="Winged helix' DNA-binding domain"/>
    <property type="match status" value="1"/>
</dbReference>
<keyword evidence="2" id="KW-0238">DNA-binding</keyword>
<dbReference type="PANTHER" id="PTHR43537">
    <property type="entry name" value="TRANSCRIPTIONAL REGULATOR, GNTR FAMILY"/>
    <property type="match status" value="1"/>
</dbReference>
<feature type="domain" description="HTH gntR-type" evidence="4">
    <location>
        <begin position="7"/>
        <end position="74"/>
    </location>
</feature>
<keyword evidence="3" id="KW-0804">Transcription</keyword>
<dbReference type="CDD" id="cd07377">
    <property type="entry name" value="WHTH_GntR"/>
    <property type="match status" value="1"/>
</dbReference>
<dbReference type="RefSeq" id="WP_064053571.1">
    <property type="nucleotide sequence ID" value="NZ_RBPW01000156.1"/>
</dbReference>
<evidence type="ECO:0000256" key="2">
    <source>
        <dbReference type="ARBA" id="ARBA00023125"/>
    </source>
</evidence>
<proteinExistence type="predicted"/>
<dbReference type="PROSITE" id="PS50949">
    <property type="entry name" value="HTH_GNTR"/>
    <property type="match status" value="1"/>
</dbReference>
<dbReference type="SUPFAM" id="SSF48008">
    <property type="entry name" value="GntR ligand-binding domain-like"/>
    <property type="match status" value="1"/>
</dbReference>
<dbReference type="EMBL" id="RBQF01000011">
    <property type="protein sequence ID" value="RMP15464.1"/>
    <property type="molecule type" value="Genomic_DNA"/>
</dbReference>
<dbReference type="InterPro" id="IPR000524">
    <property type="entry name" value="Tscrpt_reg_HTH_GntR"/>
</dbReference>
<dbReference type="InterPro" id="IPR036388">
    <property type="entry name" value="WH-like_DNA-bd_sf"/>
</dbReference>
<dbReference type="InterPro" id="IPR036390">
    <property type="entry name" value="WH_DNA-bd_sf"/>
</dbReference>
<dbReference type="PANTHER" id="PTHR43537:SF20">
    <property type="entry name" value="HTH-TYPE TRANSCRIPTIONAL REPRESSOR GLAR"/>
    <property type="match status" value="1"/>
</dbReference>
<dbReference type="SMART" id="SM00895">
    <property type="entry name" value="FCD"/>
    <property type="match status" value="1"/>
</dbReference>
<name>A0A3M4BAC5_PSEMA</name>
<reference evidence="5 6" key="1">
    <citation type="submission" date="2018-08" db="EMBL/GenBank/DDBJ databases">
        <title>Recombination of ecologically and evolutionarily significant loci maintains genetic cohesion in the Pseudomonas syringae species complex.</title>
        <authorList>
            <person name="Dillon M."/>
            <person name="Thakur S."/>
            <person name="Almeida R.N.D."/>
            <person name="Weir B.S."/>
            <person name="Guttman D.S."/>
        </authorList>
    </citation>
    <scope>NUCLEOTIDE SEQUENCE [LARGE SCALE GENOMIC DNA]</scope>
    <source>
        <strain evidence="5 6">ICMP 3555</strain>
    </source>
</reference>